<sequence length="100" mass="10972">MPSVWVGREPPGRPGLMSLWATGGTKMGDWQAISRMPAVTDATPDIPFRGKRRHGQHHASFHRPSGHQPPSSPHLSKDHGSDGTSFQGATDFKKYFKPSL</sequence>
<gene>
    <name evidence="1" type="ORF">L3Q82_013532</name>
</gene>
<dbReference type="EMBL" id="CM041546">
    <property type="protein sequence ID" value="KAI3361352.1"/>
    <property type="molecule type" value="Genomic_DNA"/>
</dbReference>
<dbReference type="Proteomes" id="UP000831701">
    <property type="component" value="Chromosome 16"/>
</dbReference>
<evidence type="ECO:0000313" key="2">
    <source>
        <dbReference type="Proteomes" id="UP000831701"/>
    </source>
</evidence>
<protein>
    <submittedName>
        <fullName evidence="1">Uncharacterized protein</fullName>
    </submittedName>
</protein>
<proteinExistence type="predicted"/>
<keyword evidence="2" id="KW-1185">Reference proteome</keyword>
<comment type="caution">
    <text evidence="1">The sequence shown here is derived from an EMBL/GenBank/DDBJ whole genome shotgun (WGS) entry which is preliminary data.</text>
</comment>
<organism evidence="1 2">
    <name type="scientific">Scortum barcoo</name>
    <name type="common">barcoo grunter</name>
    <dbReference type="NCBI Taxonomy" id="214431"/>
    <lineage>
        <taxon>Eukaryota</taxon>
        <taxon>Metazoa</taxon>
        <taxon>Chordata</taxon>
        <taxon>Craniata</taxon>
        <taxon>Vertebrata</taxon>
        <taxon>Euteleostomi</taxon>
        <taxon>Actinopterygii</taxon>
        <taxon>Neopterygii</taxon>
        <taxon>Teleostei</taxon>
        <taxon>Neoteleostei</taxon>
        <taxon>Acanthomorphata</taxon>
        <taxon>Eupercaria</taxon>
        <taxon>Centrarchiformes</taxon>
        <taxon>Terapontoidei</taxon>
        <taxon>Terapontidae</taxon>
        <taxon>Scortum</taxon>
    </lineage>
</organism>
<evidence type="ECO:0000313" key="1">
    <source>
        <dbReference type="EMBL" id="KAI3361352.1"/>
    </source>
</evidence>
<accession>A0ACB8W0H3</accession>
<reference evidence="1" key="1">
    <citation type="submission" date="2022-04" db="EMBL/GenBank/DDBJ databases">
        <title>Jade perch genome.</title>
        <authorList>
            <person name="Chao B."/>
        </authorList>
    </citation>
    <scope>NUCLEOTIDE SEQUENCE</scope>
    <source>
        <strain evidence="1">CB-2022</strain>
    </source>
</reference>
<name>A0ACB8W0H3_9TELE</name>